<dbReference type="Proteomes" id="UP000789366">
    <property type="component" value="Unassembled WGS sequence"/>
</dbReference>
<gene>
    <name evidence="1" type="ORF">SPELUC_LOCUS3471</name>
</gene>
<protein>
    <submittedName>
        <fullName evidence="1">16072_t:CDS:1</fullName>
    </submittedName>
</protein>
<evidence type="ECO:0000313" key="1">
    <source>
        <dbReference type="EMBL" id="CAG8510881.1"/>
    </source>
</evidence>
<accession>A0ACA9L4W7</accession>
<proteinExistence type="predicted"/>
<feature type="non-terminal residue" evidence="1">
    <location>
        <position position="1"/>
    </location>
</feature>
<comment type="caution">
    <text evidence="1">The sequence shown here is derived from an EMBL/GenBank/DDBJ whole genome shotgun (WGS) entry which is preliminary data.</text>
</comment>
<dbReference type="EMBL" id="CAJVPW010002654">
    <property type="protein sequence ID" value="CAG8510881.1"/>
    <property type="molecule type" value="Genomic_DNA"/>
</dbReference>
<keyword evidence="2" id="KW-1185">Reference proteome</keyword>
<evidence type="ECO:0000313" key="2">
    <source>
        <dbReference type="Proteomes" id="UP000789366"/>
    </source>
</evidence>
<reference evidence="1" key="1">
    <citation type="submission" date="2021-06" db="EMBL/GenBank/DDBJ databases">
        <authorList>
            <person name="Kallberg Y."/>
            <person name="Tangrot J."/>
            <person name="Rosling A."/>
        </authorList>
    </citation>
    <scope>NUCLEOTIDE SEQUENCE</scope>
    <source>
        <strain evidence="1">28 12/20/2015</strain>
    </source>
</reference>
<organism evidence="1 2">
    <name type="scientific">Cetraspora pellucida</name>
    <dbReference type="NCBI Taxonomy" id="1433469"/>
    <lineage>
        <taxon>Eukaryota</taxon>
        <taxon>Fungi</taxon>
        <taxon>Fungi incertae sedis</taxon>
        <taxon>Mucoromycota</taxon>
        <taxon>Glomeromycotina</taxon>
        <taxon>Glomeromycetes</taxon>
        <taxon>Diversisporales</taxon>
        <taxon>Gigasporaceae</taxon>
        <taxon>Cetraspora</taxon>
    </lineage>
</organism>
<name>A0ACA9L4W7_9GLOM</name>
<sequence>TEAKIVKNKMAPHGEVVSLEIIFPHGVKKEREIIDLATELNIIHKSGT</sequence>